<dbReference type="GO" id="GO:0005886">
    <property type="term" value="C:plasma membrane"/>
    <property type="evidence" value="ECO:0007669"/>
    <property type="project" value="UniProtKB-SubCell"/>
</dbReference>
<comment type="similarity">
    <text evidence="2">Belongs to the protein kinase superfamily. Ser/Thr protein kinase family.</text>
</comment>
<evidence type="ECO:0000256" key="8">
    <source>
        <dbReference type="ARBA" id="ARBA00022626"/>
    </source>
</evidence>
<dbReference type="GO" id="GO:0005524">
    <property type="term" value="F:ATP binding"/>
    <property type="evidence" value="ECO:0007669"/>
    <property type="project" value="UniProtKB-UniRule"/>
</dbReference>
<dbReference type="FunFam" id="3.30.200.20:FF:000150">
    <property type="entry name" value="serine/threonine-protein kinase BRI1-like 2"/>
    <property type="match status" value="1"/>
</dbReference>
<evidence type="ECO:0000256" key="7">
    <source>
        <dbReference type="ARBA" id="ARBA00022614"/>
    </source>
</evidence>
<dbReference type="Pfam" id="PF00560">
    <property type="entry name" value="LRR_1"/>
    <property type="match status" value="1"/>
</dbReference>
<dbReference type="EC" id="2.7.11.1" evidence="4"/>
<dbReference type="PANTHER" id="PTHR48053">
    <property type="entry name" value="LEUCINE RICH REPEAT FAMILY PROTEIN, EXPRESSED"/>
    <property type="match status" value="1"/>
</dbReference>
<comment type="catalytic activity">
    <reaction evidence="20">
        <text>L-threonyl-[protein] + ATP = O-phospho-L-threonyl-[protein] + ADP + H(+)</text>
        <dbReference type="Rhea" id="RHEA:46608"/>
        <dbReference type="Rhea" id="RHEA-COMP:11060"/>
        <dbReference type="Rhea" id="RHEA-COMP:11605"/>
        <dbReference type="ChEBI" id="CHEBI:15378"/>
        <dbReference type="ChEBI" id="CHEBI:30013"/>
        <dbReference type="ChEBI" id="CHEBI:30616"/>
        <dbReference type="ChEBI" id="CHEBI:61977"/>
        <dbReference type="ChEBI" id="CHEBI:456216"/>
        <dbReference type="EC" id="2.7.11.1"/>
    </reaction>
</comment>
<feature type="domain" description="Protein kinase" evidence="24">
    <location>
        <begin position="906"/>
        <end position="1182"/>
    </location>
</feature>
<dbReference type="FunFam" id="3.80.10.10:FF:000111">
    <property type="entry name" value="LRR receptor-like serine/threonine-protein kinase ERECTA"/>
    <property type="match status" value="1"/>
</dbReference>
<keyword evidence="5" id="KW-1003">Cell membrane</keyword>
<keyword evidence="6" id="KW-0723">Serine/threonine-protein kinase</keyword>
<dbReference type="GO" id="GO:0009416">
    <property type="term" value="P:response to light stimulus"/>
    <property type="evidence" value="ECO:0007669"/>
    <property type="project" value="UniProtKB-ARBA"/>
</dbReference>
<protein>
    <recommendedName>
        <fullName evidence="4">non-specific serine/threonine protein kinase</fullName>
        <ecNumber evidence="4">2.7.11.1</ecNumber>
    </recommendedName>
</protein>
<dbReference type="Gene3D" id="1.10.510.10">
    <property type="entry name" value="Transferase(Phosphotransferase) domain 1"/>
    <property type="match status" value="1"/>
</dbReference>
<evidence type="ECO:0000256" key="18">
    <source>
        <dbReference type="ARBA" id="ARBA00023170"/>
    </source>
</evidence>
<gene>
    <name evidence="25" type="ORF">AXF42_Ash007249</name>
</gene>
<dbReference type="InterPro" id="IPR055414">
    <property type="entry name" value="LRR_R13L4/SHOC2-like"/>
</dbReference>
<dbReference type="Gene3D" id="3.30.1490.310">
    <property type="match status" value="1"/>
</dbReference>
<evidence type="ECO:0000256" key="6">
    <source>
        <dbReference type="ARBA" id="ARBA00022527"/>
    </source>
</evidence>
<dbReference type="InterPro" id="IPR001611">
    <property type="entry name" value="Leu-rich_rpt"/>
</dbReference>
<proteinExistence type="inferred from homology"/>
<dbReference type="Pfam" id="PF23598">
    <property type="entry name" value="LRR_14"/>
    <property type="match status" value="1"/>
</dbReference>
<comment type="subcellular location">
    <subcellularLocation>
        <location evidence="1">Cell membrane</location>
        <topology evidence="1">Single-pass type I membrane protein</topology>
    </subcellularLocation>
</comment>
<dbReference type="InterPro" id="IPR032675">
    <property type="entry name" value="LRR_dom_sf"/>
</dbReference>
<dbReference type="PRINTS" id="PR00019">
    <property type="entry name" value="LEURICHRPT"/>
</dbReference>
<accession>A0A2I0B9M0</accession>
<keyword evidence="10 23" id="KW-0812">Transmembrane</keyword>
<keyword evidence="13 22" id="KW-0547">Nucleotide-binding</keyword>
<evidence type="ECO:0000256" key="13">
    <source>
        <dbReference type="ARBA" id="ARBA00022741"/>
    </source>
</evidence>
<keyword evidence="15 22" id="KW-0067">ATP-binding</keyword>
<evidence type="ECO:0000256" key="15">
    <source>
        <dbReference type="ARBA" id="ARBA00022840"/>
    </source>
</evidence>
<dbReference type="PROSITE" id="PS00108">
    <property type="entry name" value="PROTEIN_KINASE_ST"/>
    <property type="match status" value="1"/>
</dbReference>
<dbReference type="PANTHER" id="PTHR48053:SF11">
    <property type="entry name" value="PROTEIN BRASSINOSTEROID INSENSITIVE 1"/>
    <property type="match status" value="1"/>
</dbReference>
<dbReference type="Pfam" id="PF08263">
    <property type="entry name" value="LRRNT_2"/>
    <property type="match status" value="1"/>
</dbReference>
<dbReference type="Gene3D" id="3.30.200.20">
    <property type="entry name" value="Phosphorylase Kinase, domain 1"/>
    <property type="match status" value="1"/>
</dbReference>
<evidence type="ECO:0000256" key="23">
    <source>
        <dbReference type="SAM" id="Phobius"/>
    </source>
</evidence>
<dbReference type="GO" id="GO:0009742">
    <property type="term" value="P:brassinosteroid mediated signaling pathway"/>
    <property type="evidence" value="ECO:0007669"/>
    <property type="project" value="UniProtKB-KW"/>
</dbReference>
<evidence type="ECO:0000256" key="9">
    <source>
        <dbReference type="ARBA" id="ARBA00022679"/>
    </source>
</evidence>
<dbReference type="Pfam" id="PF13855">
    <property type="entry name" value="LRR_8"/>
    <property type="match status" value="2"/>
</dbReference>
<dbReference type="InterPro" id="IPR003591">
    <property type="entry name" value="Leu-rich_rpt_typical-subtyp"/>
</dbReference>
<sequence>MQLDAIWTVGWHRRVRLASRNPVGARLRRGDMIRPIQSNVRVGPIPQDEPIRDGSPPLDLRHVDIFPRWSLSNYQRGPRLHSSIRRSTRLCFPHRQILTLRSTILNRSPELGFFHGGTLTLRPPFLSSFSSMAATLVAFSLLLISFFHGCAGDAELLISFKRSLPNPEILASWRPGRDPCASFTGVSCTGNRVSDVNLDTLPINTDFPAVSSTLLTLDRLESLSIRFSNVSGALGRAPGCGRRLSQLDLPGNGLTGSVADVAALASSCLALRWLNLSVNDVGSSGGEGYVFPATLETLDLSFNKISAAEDIRRILGSGPVLRYLDLSSNAISGVISSGVIGDCRKLSVLNLSSNHLAGTISEDLASCSALEIINLSNNNFSGDIPFETLSRFAGLKILQLSFNNLSGELPKIIPNLTKLEFLDLSSNALSRFIPPSLCQNSLSSSLKELHLQNNLFVGPVPATLMNCSELVSVDLSFNYLTGRIPSSIGSLSRLCDLIMWQNVLEGEIPGELGQIPTLENLILDNNGLTGPIPQGLSNCTNLNWISLSSNHFSGVIPPWIGRLNNLAILKLGNNSFSGNIPAELGDCKSLIWLDLNSNRLNGRIPPTLAKQSGKIAVGFISGKRYVYLKNDGSKECRGAGNLLEFAGIRPEQLGRLPSRPCNFTRVYMGSTRYTFKNNGSMIFLDLSYNQLSGEIPKELGGMYYLMVLNLGHNMLSGLIPAELGRLRYVAVFDLSHNSLEGPIPASFGGLSMLSEIDLSNNRLNGSIPESGQLVTFPSFRYDNNSGLCGLPLPSCDRLSILSSSIREKKSRRQASIAGCVALGLLFSLFCIFAAILIAFERKRRLKMLKDSGSSTRDIYIDSMHSHSSTAWKMTGTKEALSINLATFDKPLKKLTFADLLEATNGFHDDSLIGSGGFGDVYKAQLKDGSVVAVKKLIHISGQGDREFMAEMETIGKIKHRNLVPLLGYCKVGEERLLVYEHMKYGSLEDVLHSRQKANIKLRWAVRKKIALGAARGLLFLHHSCSPHIIHRDMKSSNVLLDENLEARVSDFGMARLMSAMDTHLSVSTLAGTPGYVPPEYYQSFRCTTKGDVYSYGVVLLELLTGKPPTDAADFGESNNLVGWTKQHSKLRISDVLDPELLKEDPSLELELLEHVKIAFACLDDRPMRRPTMLRVMAMFKQIQAGSTVNLMTSTSATSVDGGFTMVVDMSLEEGKEDKD</sequence>
<feature type="transmembrane region" description="Helical" evidence="23">
    <location>
        <begin position="814"/>
        <end position="839"/>
    </location>
</feature>
<evidence type="ECO:0000313" key="26">
    <source>
        <dbReference type="Proteomes" id="UP000236161"/>
    </source>
</evidence>
<evidence type="ECO:0000256" key="22">
    <source>
        <dbReference type="PROSITE-ProRule" id="PRU10141"/>
    </source>
</evidence>
<dbReference type="GO" id="GO:0106310">
    <property type="term" value="F:protein serine kinase activity"/>
    <property type="evidence" value="ECO:0007669"/>
    <property type="project" value="RHEA"/>
</dbReference>
<dbReference type="GO" id="GO:0009729">
    <property type="term" value="P:detection of brassinosteroid stimulus"/>
    <property type="evidence" value="ECO:0007669"/>
    <property type="project" value="UniProtKB-ARBA"/>
</dbReference>
<dbReference type="STRING" id="1088818.A0A2I0B9M0"/>
<dbReference type="InterPro" id="IPR051716">
    <property type="entry name" value="Plant_RL_S/T_kinase"/>
</dbReference>
<dbReference type="EMBL" id="KZ451903">
    <property type="protein sequence ID" value="PKA64504.1"/>
    <property type="molecule type" value="Genomic_DNA"/>
</dbReference>
<keyword evidence="8" id="KW-1070">Brassinosteroid signaling pathway</keyword>
<reference evidence="25 26" key="1">
    <citation type="journal article" date="2017" name="Nature">
        <title>The Apostasia genome and the evolution of orchids.</title>
        <authorList>
            <person name="Zhang G.Q."/>
            <person name="Liu K.W."/>
            <person name="Li Z."/>
            <person name="Lohaus R."/>
            <person name="Hsiao Y.Y."/>
            <person name="Niu S.C."/>
            <person name="Wang J.Y."/>
            <person name="Lin Y.C."/>
            <person name="Xu Q."/>
            <person name="Chen L.J."/>
            <person name="Yoshida K."/>
            <person name="Fujiwara S."/>
            <person name="Wang Z.W."/>
            <person name="Zhang Y.Q."/>
            <person name="Mitsuda N."/>
            <person name="Wang M."/>
            <person name="Liu G.H."/>
            <person name="Pecoraro L."/>
            <person name="Huang H.X."/>
            <person name="Xiao X.J."/>
            <person name="Lin M."/>
            <person name="Wu X.Y."/>
            <person name="Wu W.L."/>
            <person name="Chen Y.Y."/>
            <person name="Chang S.B."/>
            <person name="Sakamoto S."/>
            <person name="Ohme-Takagi M."/>
            <person name="Yagi M."/>
            <person name="Zeng S.J."/>
            <person name="Shen C.Y."/>
            <person name="Yeh C.M."/>
            <person name="Luo Y.B."/>
            <person name="Tsai W.C."/>
            <person name="Van de Peer Y."/>
            <person name="Liu Z.J."/>
        </authorList>
    </citation>
    <scope>NUCLEOTIDE SEQUENCE [LARGE SCALE GENOMIC DNA]</scope>
    <source>
        <strain evidence="26">cv. Shenzhen</strain>
        <tissue evidence="25">Stem</tissue>
    </source>
</reference>
<dbReference type="SUPFAM" id="SSF52047">
    <property type="entry name" value="RNI-like"/>
    <property type="match status" value="1"/>
</dbReference>
<evidence type="ECO:0000256" key="3">
    <source>
        <dbReference type="ARBA" id="ARBA00009592"/>
    </source>
</evidence>
<evidence type="ECO:0000256" key="20">
    <source>
        <dbReference type="ARBA" id="ARBA00047899"/>
    </source>
</evidence>
<dbReference type="SMART" id="SM00369">
    <property type="entry name" value="LRR_TYP"/>
    <property type="match status" value="3"/>
</dbReference>
<keyword evidence="16 23" id="KW-1133">Transmembrane helix</keyword>
<evidence type="ECO:0000256" key="12">
    <source>
        <dbReference type="ARBA" id="ARBA00022737"/>
    </source>
</evidence>
<keyword evidence="19" id="KW-0325">Glycoprotein</keyword>
<dbReference type="AlphaFoldDB" id="A0A2I0B9M0"/>
<dbReference type="FunFam" id="1.10.510.10:FF:000291">
    <property type="entry name" value="Brassinosteroid LRR receptor kinase"/>
    <property type="match status" value="1"/>
</dbReference>
<dbReference type="SMART" id="SM00220">
    <property type="entry name" value="S_TKc"/>
    <property type="match status" value="1"/>
</dbReference>
<dbReference type="FunFam" id="3.80.10.10:FF:000095">
    <property type="entry name" value="LRR receptor-like serine/threonine-protein kinase GSO1"/>
    <property type="match status" value="1"/>
</dbReference>
<keyword evidence="17 23" id="KW-0472">Membrane</keyword>
<keyword evidence="26" id="KW-1185">Reference proteome</keyword>
<evidence type="ECO:0000256" key="17">
    <source>
        <dbReference type="ARBA" id="ARBA00023136"/>
    </source>
</evidence>
<evidence type="ECO:0000256" key="1">
    <source>
        <dbReference type="ARBA" id="ARBA00004251"/>
    </source>
</evidence>
<dbReference type="OrthoDB" id="1371922at2759"/>
<dbReference type="GO" id="GO:0004674">
    <property type="term" value="F:protein serine/threonine kinase activity"/>
    <property type="evidence" value="ECO:0007669"/>
    <property type="project" value="UniProtKB-KW"/>
</dbReference>
<comment type="similarity">
    <text evidence="3">Belongs to the RLP family.</text>
</comment>
<evidence type="ECO:0000256" key="4">
    <source>
        <dbReference type="ARBA" id="ARBA00012513"/>
    </source>
</evidence>
<dbReference type="SUPFAM" id="SSF52058">
    <property type="entry name" value="L domain-like"/>
    <property type="match status" value="1"/>
</dbReference>
<evidence type="ECO:0000256" key="11">
    <source>
        <dbReference type="ARBA" id="ARBA00022729"/>
    </source>
</evidence>
<dbReference type="CDD" id="cd14066">
    <property type="entry name" value="STKc_IRAK"/>
    <property type="match status" value="1"/>
</dbReference>
<feature type="binding site" evidence="22">
    <location>
        <position position="935"/>
    </location>
    <ligand>
        <name>ATP</name>
        <dbReference type="ChEBI" id="CHEBI:30616"/>
    </ligand>
</feature>
<evidence type="ECO:0000256" key="21">
    <source>
        <dbReference type="ARBA" id="ARBA00048679"/>
    </source>
</evidence>
<evidence type="ECO:0000256" key="14">
    <source>
        <dbReference type="ARBA" id="ARBA00022777"/>
    </source>
</evidence>
<organism evidence="25 26">
    <name type="scientific">Apostasia shenzhenica</name>
    <dbReference type="NCBI Taxonomy" id="1088818"/>
    <lineage>
        <taxon>Eukaryota</taxon>
        <taxon>Viridiplantae</taxon>
        <taxon>Streptophyta</taxon>
        <taxon>Embryophyta</taxon>
        <taxon>Tracheophyta</taxon>
        <taxon>Spermatophyta</taxon>
        <taxon>Magnoliopsida</taxon>
        <taxon>Liliopsida</taxon>
        <taxon>Asparagales</taxon>
        <taxon>Orchidaceae</taxon>
        <taxon>Apostasioideae</taxon>
        <taxon>Apostasia</taxon>
    </lineage>
</organism>
<evidence type="ECO:0000259" key="24">
    <source>
        <dbReference type="PROSITE" id="PS50011"/>
    </source>
</evidence>
<dbReference type="Proteomes" id="UP000236161">
    <property type="component" value="Unassembled WGS sequence"/>
</dbReference>
<evidence type="ECO:0000256" key="2">
    <source>
        <dbReference type="ARBA" id="ARBA00008684"/>
    </source>
</evidence>
<dbReference type="InterPro" id="IPR008271">
    <property type="entry name" value="Ser/Thr_kinase_AS"/>
</dbReference>
<comment type="catalytic activity">
    <reaction evidence="21">
        <text>L-seryl-[protein] + ATP = O-phospho-L-seryl-[protein] + ADP + H(+)</text>
        <dbReference type="Rhea" id="RHEA:17989"/>
        <dbReference type="Rhea" id="RHEA-COMP:9863"/>
        <dbReference type="Rhea" id="RHEA-COMP:11604"/>
        <dbReference type="ChEBI" id="CHEBI:15378"/>
        <dbReference type="ChEBI" id="CHEBI:29999"/>
        <dbReference type="ChEBI" id="CHEBI:30616"/>
        <dbReference type="ChEBI" id="CHEBI:83421"/>
        <dbReference type="ChEBI" id="CHEBI:456216"/>
        <dbReference type="EC" id="2.7.11.1"/>
    </reaction>
</comment>
<keyword evidence="11" id="KW-0732">Signal</keyword>
<evidence type="ECO:0000256" key="5">
    <source>
        <dbReference type="ARBA" id="ARBA00022475"/>
    </source>
</evidence>
<dbReference type="Gene3D" id="3.80.10.10">
    <property type="entry name" value="Ribonuclease Inhibitor"/>
    <property type="match status" value="1"/>
</dbReference>
<dbReference type="PROSITE" id="PS50011">
    <property type="entry name" value="PROTEIN_KINASE_DOM"/>
    <property type="match status" value="1"/>
</dbReference>
<dbReference type="GO" id="GO:0009791">
    <property type="term" value="P:post-embryonic development"/>
    <property type="evidence" value="ECO:0007669"/>
    <property type="project" value="UniProtKB-ARBA"/>
</dbReference>
<keyword evidence="18 25" id="KW-0675">Receptor</keyword>
<keyword evidence="14" id="KW-0418">Kinase</keyword>
<dbReference type="InterPro" id="IPR011009">
    <property type="entry name" value="Kinase-like_dom_sf"/>
</dbReference>
<dbReference type="Pfam" id="PF20141">
    <property type="entry name" value="Island"/>
    <property type="match status" value="1"/>
</dbReference>
<keyword evidence="12" id="KW-0677">Repeat</keyword>
<evidence type="ECO:0000256" key="19">
    <source>
        <dbReference type="ARBA" id="ARBA00023180"/>
    </source>
</evidence>
<dbReference type="PROSITE" id="PS00107">
    <property type="entry name" value="PROTEIN_KINASE_ATP"/>
    <property type="match status" value="1"/>
</dbReference>
<dbReference type="InterPro" id="IPR013210">
    <property type="entry name" value="LRR_N_plant-typ"/>
</dbReference>
<evidence type="ECO:0000256" key="16">
    <source>
        <dbReference type="ARBA" id="ARBA00022989"/>
    </source>
</evidence>
<name>A0A2I0B9M0_9ASPA</name>
<keyword evidence="9 25" id="KW-0808">Transferase</keyword>
<evidence type="ECO:0000256" key="10">
    <source>
        <dbReference type="ARBA" id="ARBA00022692"/>
    </source>
</evidence>
<dbReference type="SUPFAM" id="SSF56112">
    <property type="entry name" value="Protein kinase-like (PK-like)"/>
    <property type="match status" value="1"/>
</dbReference>
<evidence type="ECO:0000313" key="25">
    <source>
        <dbReference type="EMBL" id="PKA64504.1"/>
    </source>
</evidence>
<dbReference type="InterPro" id="IPR045381">
    <property type="entry name" value="BRI1_island_dom"/>
</dbReference>
<dbReference type="InterPro" id="IPR017441">
    <property type="entry name" value="Protein_kinase_ATP_BS"/>
</dbReference>
<dbReference type="FunFam" id="3.30.1490.310:FF:000001">
    <property type="entry name" value="Serine/threonine-protein kinase BRI1-like 1"/>
    <property type="match status" value="1"/>
</dbReference>
<dbReference type="Pfam" id="PF00069">
    <property type="entry name" value="Pkinase"/>
    <property type="match status" value="1"/>
</dbReference>
<keyword evidence="7" id="KW-0433">Leucine-rich repeat</keyword>
<dbReference type="InterPro" id="IPR000719">
    <property type="entry name" value="Prot_kinase_dom"/>
</dbReference>